<feature type="signal peptide" evidence="1">
    <location>
        <begin position="1"/>
        <end position="22"/>
    </location>
</feature>
<proteinExistence type="predicted"/>
<dbReference type="Gene3D" id="3.40.710.10">
    <property type="entry name" value="DD-peptidase/beta-lactamase superfamily"/>
    <property type="match status" value="1"/>
</dbReference>
<gene>
    <name evidence="3" type="ORF">LQ564_16310</name>
</gene>
<evidence type="ECO:0000259" key="2">
    <source>
        <dbReference type="Pfam" id="PF00144"/>
    </source>
</evidence>
<organism evidence="3 4">
    <name type="scientific">Massilia phyllostachyos</name>
    <dbReference type="NCBI Taxonomy" id="2898585"/>
    <lineage>
        <taxon>Bacteria</taxon>
        <taxon>Pseudomonadati</taxon>
        <taxon>Pseudomonadota</taxon>
        <taxon>Betaproteobacteria</taxon>
        <taxon>Burkholderiales</taxon>
        <taxon>Oxalobacteraceae</taxon>
        <taxon>Telluria group</taxon>
        <taxon>Massilia</taxon>
    </lineage>
</organism>
<reference evidence="3" key="1">
    <citation type="submission" date="2021-11" db="EMBL/GenBank/DDBJ databases">
        <title>The complete genome of Massilia sp sp. G4R7.</title>
        <authorList>
            <person name="Liu L."/>
            <person name="Yue J."/>
            <person name="Yuan J."/>
            <person name="Yang F."/>
            <person name="Li L."/>
        </authorList>
    </citation>
    <scope>NUCLEOTIDE SEQUENCE</scope>
    <source>
        <strain evidence="3">G4R7</strain>
    </source>
</reference>
<dbReference type="InterPro" id="IPR001466">
    <property type="entry name" value="Beta-lactam-related"/>
</dbReference>
<evidence type="ECO:0000313" key="3">
    <source>
        <dbReference type="EMBL" id="MCD2517877.1"/>
    </source>
</evidence>
<protein>
    <submittedName>
        <fullName evidence="3">Beta-lactamase family protein</fullName>
    </submittedName>
</protein>
<dbReference type="SUPFAM" id="SSF56601">
    <property type="entry name" value="beta-lactamase/transpeptidase-like"/>
    <property type="match status" value="1"/>
</dbReference>
<keyword evidence="1" id="KW-0732">Signal</keyword>
<feature type="chain" id="PRO_5047370517" evidence="1">
    <location>
        <begin position="23"/>
        <end position="442"/>
    </location>
</feature>
<accession>A0ABS8Q7Z7</accession>
<dbReference type="RefSeq" id="WP_231059167.1">
    <property type="nucleotide sequence ID" value="NZ_JAJNOC010000005.1"/>
</dbReference>
<dbReference type="InterPro" id="IPR012338">
    <property type="entry name" value="Beta-lactam/transpept-like"/>
</dbReference>
<dbReference type="EMBL" id="JAJNOC010000005">
    <property type="protein sequence ID" value="MCD2517877.1"/>
    <property type="molecule type" value="Genomic_DNA"/>
</dbReference>
<evidence type="ECO:0000313" key="4">
    <source>
        <dbReference type="Proteomes" id="UP001179361"/>
    </source>
</evidence>
<feature type="domain" description="Beta-lactamase-related" evidence="2">
    <location>
        <begin position="50"/>
        <end position="418"/>
    </location>
</feature>
<dbReference type="Pfam" id="PF00144">
    <property type="entry name" value="Beta-lactamase"/>
    <property type="match status" value="1"/>
</dbReference>
<comment type="caution">
    <text evidence="3">The sequence shown here is derived from an EMBL/GenBank/DDBJ whole genome shotgun (WGS) entry which is preliminary data.</text>
</comment>
<dbReference type="PANTHER" id="PTHR43283">
    <property type="entry name" value="BETA-LACTAMASE-RELATED"/>
    <property type="match status" value="1"/>
</dbReference>
<sequence length="442" mass="47954">MNERRRSLLGMALAGAVEPLFAMPAASGTQAGRQALDAELAAIVNDPALQLASLSVLAIRAGQPVYEGAFGRRHIGNGALPDKPATLDTLYRIASISKMMTTLGLMRLVEAGRMELDADVSNYLGFRLRNPHFPDRPITLRTLLTHRSSLRDEAGYSWPLATSLKDVLVPGDPKSWSNRAGPGDWFTYCNLGWGVIGTAMERVTGERFDLLMGRLLLQPLGITAGYNPSLLPPAALEKLATLYRKRTVDTEIWNPDGPWIPQVDDYSGKPPAPPAGIATYVPGTNATPFSPTGGLRISARGMGVVMRMLMNGGVHENKRLFERATLERMFARQWTHDGTNGDSLGGFFNAWGLGNAQFPDRPGMRLVEDGGFEAVGHLGDAYGLRSVFAFDPARRNGVIVLAGGVSSDPERDKGRYSALARYEERILTALYRHAIVGNPAPT</sequence>
<dbReference type="InterPro" id="IPR050789">
    <property type="entry name" value="Diverse_Enzym_Activities"/>
</dbReference>
<dbReference type="PANTHER" id="PTHR43283:SF18">
    <property type="match status" value="1"/>
</dbReference>
<keyword evidence="4" id="KW-1185">Reference proteome</keyword>
<dbReference type="Proteomes" id="UP001179361">
    <property type="component" value="Unassembled WGS sequence"/>
</dbReference>
<name>A0ABS8Q7Z7_9BURK</name>
<evidence type="ECO:0000256" key="1">
    <source>
        <dbReference type="SAM" id="SignalP"/>
    </source>
</evidence>